<dbReference type="AlphaFoldDB" id="A0A0A8ULL4"/>
<proteinExistence type="predicted"/>
<dbReference type="PATRIC" id="fig|449.7.peg.2772"/>
<dbReference type="EMBL" id="LN681225">
    <property type="protein sequence ID" value="CEK09765.1"/>
    <property type="molecule type" value="Genomic_DNA"/>
</dbReference>
<reference evidence="2" key="1">
    <citation type="submission" date="2014-09" db="EMBL/GenBank/DDBJ databases">
        <authorList>
            <person name="Gomez-Valero L."/>
        </authorList>
    </citation>
    <scope>NUCLEOTIDE SEQUENCE [LARGE SCALE GENOMIC DNA]</scope>
    <source>
        <strain evidence="2">ATCC35250</strain>
    </source>
</reference>
<accession>A0A0A8ULL4</accession>
<dbReference type="Proteomes" id="UP000032803">
    <property type="component" value="Chromosome I"/>
</dbReference>
<dbReference type="HOGENOM" id="CLU_579769_0_0_6"/>
<dbReference type="KEGG" id="lha:LHA_0677"/>
<evidence type="ECO:0000313" key="1">
    <source>
        <dbReference type="EMBL" id="CEK09765.1"/>
    </source>
</evidence>
<organism evidence="1 2">
    <name type="scientific">Legionella hackeliae</name>
    <dbReference type="NCBI Taxonomy" id="449"/>
    <lineage>
        <taxon>Bacteria</taxon>
        <taxon>Pseudomonadati</taxon>
        <taxon>Pseudomonadota</taxon>
        <taxon>Gammaproteobacteria</taxon>
        <taxon>Legionellales</taxon>
        <taxon>Legionellaceae</taxon>
        <taxon>Legionella</taxon>
    </lineage>
</organism>
<dbReference type="STRING" id="449.LHA_0677"/>
<dbReference type="RefSeq" id="WP_045105245.1">
    <property type="nucleotide sequence ID" value="NZ_LN681225.1"/>
</dbReference>
<evidence type="ECO:0000313" key="2">
    <source>
        <dbReference type="Proteomes" id="UP000032803"/>
    </source>
</evidence>
<keyword evidence="2" id="KW-1185">Reference proteome</keyword>
<protein>
    <recommendedName>
        <fullName evidence="3">Serine/threonine-protein kinase</fullName>
    </recommendedName>
</protein>
<sequence length="460" mass="52811">MQQFFNDVRQLPGNNKLNIFALFIAKLSQFACRKPDDAFLLKSLINEVKVLFHNHEQQLGVFVFTLQQNLKQYPKISDELSLFILDVIESMQLDACKEYFANESPTKDDLQCRIGRIFESYLAVDILLNPGANTWRTVNKVSINLIEFIEKNYEADAFKTFLSNLGAEEESPEAPNLALAFGHFDHKPTIEEVIGTLQESKHFARIMLIHFMFMRDVYSGFTLSSKRECTIQQFEYGGDFKKFLEKNKKGDMRYFFWNYPKFPLYSDRGRSVFVDSLSKRLGICVDEEDRAEFPMAQTAWCPDAICQEADLNSPYVQSLIARDIPYVAGPSGMTSVLSGTMLFFGQFNNLDDHHYYILAIMAFITGGGLHSIHEVLTVPHVRLGLLRNYKAFGQQAGNYNDFFSLFSSDAIISNNIDKAWKSTINWLCQRYPELVTLNINIPQNDSNQNENQRNTGCIIF</sequence>
<gene>
    <name evidence="1" type="ORF">LHA_0677</name>
</gene>
<dbReference type="OrthoDB" id="5651231at2"/>
<evidence type="ECO:0008006" key="3">
    <source>
        <dbReference type="Google" id="ProtNLM"/>
    </source>
</evidence>
<name>A0A0A8ULL4_LEGHA</name>